<gene>
    <name evidence="2" type="ORF">FGKAn22_07590</name>
</gene>
<evidence type="ECO:0000313" key="2">
    <source>
        <dbReference type="EMBL" id="BBI99066.1"/>
    </source>
</evidence>
<dbReference type="Pfam" id="PF04264">
    <property type="entry name" value="YceI"/>
    <property type="match status" value="1"/>
</dbReference>
<dbReference type="SUPFAM" id="SSF101874">
    <property type="entry name" value="YceI-like"/>
    <property type="match status" value="1"/>
</dbReference>
<name>A0AAN1VZZ8_9PROT</name>
<accession>A0AAN1VZZ8</accession>
<dbReference type="Gene3D" id="2.40.128.110">
    <property type="entry name" value="Lipid/polyisoprenoid-binding, YceI-like"/>
    <property type="match status" value="1"/>
</dbReference>
<dbReference type="InterPro" id="IPR007372">
    <property type="entry name" value="Lipid/polyisoprenoid-bd_YceI"/>
</dbReference>
<dbReference type="SMART" id="SM00867">
    <property type="entry name" value="YceI"/>
    <property type="match status" value="1"/>
</dbReference>
<dbReference type="PANTHER" id="PTHR34406:SF1">
    <property type="entry name" value="PROTEIN YCEI"/>
    <property type="match status" value="1"/>
</dbReference>
<reference evidence="2 3" key="1">
    <citation type="submission" date="2019-03" db="EMBL/GenBank/DDBJ databases">
        <title>Complete genome sequence of Ferrigenium kumadai strain An22, a microaerophilic iron-oxidizing bacterium isolated from a paddy field soil.</title>
        <authorList>
            <person name="Watanabe T."/>
            <person name="Asakawa S."/>
        </authorList>
    </citation>
    <scope>NUCLEOTIDE SEQUENCE [LARGE SCALE GENOMIC DNA]</scope>
    <source>
        <strain evidence="2 3">An22</strain>
    </source>
</reference>
<organism evidence="2 3">
    <name type="scientific">Ferrigenium kumadai</name>
    <dbReference type="NCBI Taxonomy" id="1682490"/>
    <lineage>
        <taxon>Bacteria</taxon>
        <taxon>Pseudomonadati</taxon>
        <taxon>Pseudomonadota</taxon>
        <taxon>Betaproteobacteria</taxon>
        <taxon>Nitrosomonadales</taxon>
        <taxon>Gallionellaceae</taxon>
        <taxon>Ferrigenium</taxon>
    </lineage>
</organism>
<dbReference type="EMBL" id="AP019536">
    <property type="protein sequence ID" value="BBI99066.1"/>
    <property type="molecule type" value="Genomic_DNA"/>
</dbReference>
<evidence type="ECO:0000259" key="1">
    <source>
        <dbReference type="SMART" id="SM00867"/>
    </source>
</evidence>
<evidence type="ECO:0000313" key="3">
    <source>
        <dbReference type="Proteomes" id="UP001319121"/>
    </source>
</evidence>
<sequence length="179" mass="19438">MAALLLCTASLATAGEFTELDPRQSSISFVSKQMGVPVEGTFGKFTARVAVDPAKPETGTARIDIDLASIDTGNDDANEEVKGKAWFDIRNHPTAGFISSRVDNVGNGRYEVLGQMTIKGKTMSIRAPFTLTQQAGTLLIEGMFPLRRLDYGIGSGIWSDTDTVADEVQIRFRFTLTKK</sequence>
<proteinExistence type="predicted"/>
<keyword evidence="3" id="KW-1185">Reference proteome</keyword>
<feature type="domain" description="Lipid/polyisoprenoid-binding YceI-like" evidence="1">
    <location>
        <begin position="17"/>
        <end position="177"/>
    </location>
</feature>
<dbReference type="PANTHER" id="PTHR34406">
    <property type="entry name" value="PROTEIN YCEI"/>
    <property type="match status" value="1"/>
</dbReference>
<dbReference type="KEGG" id="fku:FGKAn22_07590"/>
<dbReference type="InterPro" id="IPR036761">
    <property type="entry name" value="TTHA0802/YceI-like_sf"/>
</dbReference>
<dbReference type="AlphaFoldDB" id="A0AAN1VZZ8"/>
<dbReference type="RefSeq" id="WP_246487451.1">
    <property type="nucleotide sequence ID" value="NZ_AP019536.1"/>
</dbReference>
<dbReference type="Proteomes" id="UP001319121">
    <property type="component" value="Chromosome"/>
</dbReference>
<protein>
    <submittedName>
        <fullName evidence="2">Polyisoprenoid-binding protein</fullName>
    </submittedName>
</protein>